<keyword evidence="5" id="KW-0443">Lipid metabolism</keyword>
<comment type="caution">
    <text evidence="13">The sequence shown here is derived from an EMBL/GenBank/DDBJ whole genome shotgun (WGS) entry which is preliminary data.</text>
</comment>
<dbReference type="CDD" id="cd14792">
    <property type="entry name" value="GH27"/>
    <property type="match status" value="1"/>
</dbReference>
<accession>A0A3M6TV27</accession>
<keyword evidence="9 10" id="KW-0326">Glycosidase</keyword>
<name>A0A3M6TV27_POCDA</name>
<dbReference type="InterPro" id="IPR013785">
    <property type="entry name" value="Aldolase_TIM"/>
</dbReference>
<dbReference type="GO" id="GO:0004557">
    <property type="term" value="F:alpha-galactosidase activity"/>
    <property type="evidence" value="ECO:0007669"/>
    <property type="project" value="UniProtKB-EC"/>
</dbReference>
<protein>
    <recommendedName>
        <fullName evidence="10">Alpha-galactosidase</fullName>
        <ecNumber evidence="10">3.2.1.-</ecNumber>
    </recommendedName>
</protein>
<feature type="domain" description="Alpha galactosidase A C-terminal" evidence="12">
    <location>
        <begin position="317"/>
        <end position="397"/>
    </location>
</feature>
<dbReference type="GO" id="GO:0016139">
    <property type="term" value="P:glycoside catabolic process"/>
    <property type="evidence" value="ECO:0007669"/>
    <property type="project" value="TreeGrafter"/>
</dbReference>
<evidence type="ECO:0000256" key="11">
    <source>
        <dbReference type="SAM" id="SignalP"/>
    </source>
</evidence>
<comment type="similarity">
    <text evidence="2 10">Belongs to the glycosyl hydrolase 27 family.</text>
</comment>
<evidence type="ECO:0000256" key="4">
    <source>
        <dbReference type="ARBA" id="ARBA00022801"/>
    </source>
</evidence>
<dbReference type="Gene3D" id="3.20.20.70">
    <property type="entry name" value="Aldolase class I"/>
    <property type="match status" value="1"/>
</dbReference>
<dbReference type="SUPFAM" id="SSF51445">
    <property type="entry name" value="(Trans)glycosidases"/>
    <property type="match status" value="1"/>
</dbReference>
<evidence type="ECO:0000256" key="3">
    <source>
        <dbReference type="ARBA" id="ARBA00011738"/>
    </source>
</evidence>
<keyword evidence="4 10" id="KW-0378">Hydrolase</keyword>
<dbReference type="SUPFAM" id="SSF51011">
    <property type="entry name" value="Glycosyl hydrolase domain"/>
    <property type="match status" value="1"/>
</dbReference>
<dbReference type="InterPro" id="IPR013780">
    <property type="entry name" value="Glyco_hydro_b"/>
</dbReference>
<evidence type="ECO:0000256" key="7">
    <source>
        <dbReference type="ARBA" id="ARBA00023180"/>
    </source>
</evidence>
<dbReference type="Pfam" id="PF16499">
    <property type="entry name" value="Melibiase_2"/>
    <property type="match status" value="1"/>
</dbReference>
<evidence type="ECO:0000259" key="12">
    <source>
        <dbReference type="Pfam" id="PF17450"/>
    </source>
</evidence>
<dbReference type="InterPro" id="IPR035373">
    <property type="entry name" value="Melibiase/NAGA_C"/>
</dbReference>
<keyword evidence="8" id="KW-0458">Lysosome</keyword>
<reference evidence="13 14" key="1">
    <citation type="journal article" date="2018" name="Sci. Rep.">
        <title>Comparative analysis of the Pocillopora damicornis genome highlights role of immune system in coral evolution.</title>
        <authorList>
            <person name="Cunning R."/>
            <person name="Bay R.A."/>
            <person name="Gillette P."/>
            <person name="Baker A.C."/>
            <person name="Traylor-Knowles N."/>
        </authorList>
    </citation>
    <scope>NUCLEOTIDE SEQUENCE [LARGE SCALE GENOMIC DNA]</scope>
    <source>
        <strain evidence="13">RSMAS</strain>
        <tissue evidence="13">Whole animal</tissue>
    </source>
</reference>
<evidence type="ECO:0000256" key="2">
    <source>
        <dbReference type="ARBA" id="ARBA00009743"/>
    </source>
</evidence>
<comment type="subcellular location">
    <subcellularLocation>
        <location evidence="1">Lysosome</location>
    </subcellularLocation>
</comment>
<keyword evidence="14" id="KW-1185">Reference proteome</keyword>
<dbReference type="OMA" id="WHDPDMI"/>
<dbReference type="Proteomes" id="UP000275408">
    <property type="component" value="Unassembled WGS sequence"/>
</dbReference>
<dbReference type="GO" id="GO:0019377">
    <property type="term" value="P:glycolipid catabolic process"/>
    <property type="evidence" value="ECO:0007669"/>
    <property type="project" value="UniProtKB-ARBA"/>
</dbReference>
<evidence type="ECO:0000256" key="8">
    <source>
        <dbReference type="ARBA" id="ARBA00023228"/>
    </source>
</evidence>
<keyword evidence="11" id="KW-0732">Signal</keyword>
<dbReference type="GO" id="GO:0009311">
    <property type="term" value="P:oligosaccharide metabolic process"/>
    <property type="evidence" value="ECO:0007669"/>
    <property type="project" value="TreeGrafter"/>
</dbReference>
<feature type="chain" id="PRO_5018007881" description="Alpha-galactosidase" evidence="11">
    <location>
        <begin position="23"/>
        <end position="410"/>
    </location>
</feature>
<dbReference type="GO" id="GO:0016020">
    <property type="term" value="C:membrane"/>
    <property type="evidence" value="ECO:0007669"/>
    <property type="project" value="GOC"/>
</dbReference>
<dbReference type="STRING" id="46731.A0A3M6TV27"/>
<evidence type="ECO:0000256" key="1">
    <source>
        <dbReference type="ARBA" id="ARBA00004371"/>
    </source>
</evidence>
<dbReference type="Gene3D" id="2.60.40.1180">
    <property type="entry name" value="Golgi alpha-mannosidase II"/>
    <property type="match status" value="1"/>
</dbReference>
<evidence type="ECO:0000256" key="6">
    <source>
        <dbReference type="ARBA" id="ARBA00023157"/>
    </source>
</evidence>
<dbReference type="EMBL" id="RCHS01002836">
    <property type="protein sequence ID" value="RMX45285.1"/>
    <property type="molecule type" value="Genomic_DNA"/>
</dbReference>
<evidence type="ECO:0000313" key="14">
    <source>
        <dbReference type="Proteomes" id="UP000275408"/>
    </source>
</evidence>
<dbReference type="PANTHER" id="PTHR11452:SF83">
    <property type="entry name" value="ALPHA-GALACTOSIDASE"/>
    <property type="match status" value="1"/>
</dbReference>
<comment type="subunit">
    <text evidence="3 10">Homodimer.</text>
</comment>
<dbReference type="GO" id="GO:0005764">
    <property type="term" value="C:lysosome"/>
    <property type="evidence" value="ECO:0007669"/>
    <property type="project" value="UniProtKB-SubCell"/>
</dbReference>
<keyword evidence="6 10" id="KW-1015">Disulfide bond</keyword>
<organism evidence="13 14">
    <name type="scientific">Pocillopora damicornis</name>
    <name type="common">Cauliflower coral</name>
    <name type="synonym">Millepora damicornis</name>
    <dbReference type="NCBI Taxonomy" id="46731"/>
    <lineage>
        <taxon>Eukaryota</taxon>
        <taxon>Metazoa</taxon>
        <taxon>Cnidaria</taxon>
        <taxon>Anthozoa</taxon>
        <taxon>Hexacorallia</taxon>
        <taxon>Scleractinia</taxon>
        <taxon>Astrocoeniina</taxon>
        <taxon>Pocilloporidae</taxon>
        <taxon>Pocillopora</taxon>
    </lineage>
</organism>
<evidence type="ECO:0000256" key="9">
    <source>
        <dbReference type="ARBA" id="ARBA00023295"/>
    </source>
</evidence>
<dbReference type="Pfam" id="PF17450">
    <property type="entry name" value="Melibiase_2_C"/>
    <property type="match status" value="1"/>
</dbReference>
<dbReference type="EC" id="3.2.1.-" evidence="10"/>
<proteinExistence type="inferred from homology"/>
<dbReference type="FunFam" id="3.20.20.70:FF:000070">
    <property type="entry name" value="Alpha-galactosidase"/>
    <property type="match status" value="1"/>
</dbReference>
<dbReference type="PRINTS" id="PR00740">
    <property type="entry name" value="GLHYDRLASE27"/>
</dbReference>
<keyword evidence="7" id="KW-0325">Glycoprotein</keyword>
<dbReference type="PANTHER" id="PTHR11452">
    <property type="entry name" value="ALPHA-GALACTOSIDASE/ALPHA-N-ACETYLGALACTOSAMINIDASE"/>
    <property type="match status" value="1"/>
</dbReference>
<sequence>MVVLIRNLLIFFPLLVIFPAHALDNGLAITPPMGWMAWERFRCNIDCKDDPQNCISEKLFMQMADRIAEDGFQKAGYEYVCIDDCWASHNRTLEGDLQPDPKRFPSGIKKLADYIHSKGLKFGLYADYGDLTCERYPGSIDYIQQDMQLFADWGVDYLKMDGCFADPLTFDIGYPTVTRALNETGRHIVFSCSWPAYQVWGGMTPNYQLIAKHCNLWRNYNDIQDSWLSLVRIVEWYGDHQHEMIPVAGPGHWNDPDQLLIGNFGLSYEQSKSQFALWAILAAPLMMSNDLRDIAPWAREILLNKEVIDVNQDKLAKMGRRVSQSPRSFTEVWCRQLHDGSVAVVLSSRRTDQPIHIEAYFHEVGVPTIMAKARDLFAHKDLGIFKKSFRAKVNPSGVVMVKLSPIHYEL</sequence>
<dbReference type="OrthoDB" id="5795902at2759"/>
<feature type="signal peptide" evidence="11">
    <location>
        <begin position="1"/>
        <end position="22"/>
    </location>
</feature>
<evidence type="ECO:0000256" key="5">
    <source>
        <dbReference type="ARBA" id="ARBA00023098"/>
    </source>
</evidence>
<dbReference type="AlphaFoldDB" id="A0A3M6TV27"/>
<dbReference type="InterPro" id="IPR002241">
    <property type="entry name" value="Glyco_hydro_27"/>
</dbReference>
<gene>
    <name evidence="13" type="ORF">pdam_00000760</name>
</gene>
<evidence type="ECO:0000256" key="10">
    <source>
        <dbReference type="RuleBase" id="RU361168"/>
    </source>
</evidence>
<evidence type="ECO:0000313" key="13">
    <source>
        <dbReference type="EMBL" id="RMX45285.1"/>
    </source>
</evidence>
<dbReference type="InterPro" id="IPR017853">
    <property type="entry name" value="GH"/>
</dbReference>